<sequence length="456" mass="51078">MPFDVAAPIRRRSGSASEGRRPRVAVIGTGISGLSAAWALQNTCDITVFEKAGRIGGHTATVTVDAPEGPVPVDTGFIVFNEPNYPNLTALFDRLDVASNPTRMNFSVSMPDQRMEYASHGMEGLFAWRRNMASPRFFLMLKDILRFHAASHDLAQCQRGRSIGDYVAEERYGQAFVDYHLLPMAAAIWSCPVSMIMDFPAASLARFFVNHGLVSVRPQFPWQSVDGGSASYLAPLTQGFADKIRCNAGIDSVIRTAQGVRLRFSTGTFEDFDEVVFACHAPEALALLADADEPETQILSDFRTQPNRVILHRDESLMPIRKAAWAAWNYRARQTDSLQLSVTYWMNTLQKLATKTNYFVTLNPEQEPATDKVEQEFVYNHPVFDGQAMKAQREIWSIQGHRNTWFCGAWQGYGFHEDGIQSGLAVAELMSDWKRPWAFDYSQERLARPEAGKVTV</sequence>
<reference evidence="2 3" key="1">
    <citation type="journal article" date="2014" name="Antonie Van Leeuwenhoek">
        <title>Hyphomonas beringensis sp. nov. and Hyphomonas chukchiensis sp. nov., isolated from surface seawater of the Bering Sea and Chukchi Sea.</title>
        <authorList>
            <person name="Li C."/>
            <person name="Lai Q."/>
            <person name="Li G."/>
            <person name="Dong C."/>
            <person name="Wang J."/>
            <person name="Liao Y."/>
            <person name="Shao Z."/>
        </authorList>
    </citation>
    <scope>NUCLEOTIDE SEQUENCE [LARGE SCALE GENOMIC DNA]</scope>
    <source>
        <strain evidence="2 3">VP2</strain>
    </source>
</reference>
<evidence type="ECO:0000313" key="3">
    <source>
        <dbReference type="Proteomes" id="UP000024816"/>
    </source>
</evidence>
<dbReference type="RefSeq" id="WP_051597696.1">
    <property type="nucleotide sequence ID" value="NZ_ARYJ01000009.1"/>
</dbReference>
<dbReference type="GO" id="GO:0016491">
    <property type="term" value="F:oxidoreductase activity"/>
    <property type="evidence" value="ECO:0007669"/>
    <property type="project" value="TreeGrafter"/>
</dbReference>
<comment type="caution">
    <text evidence="2">The sequence shown here is derived from an EMBL/GenBank/DDBJ whole genome shotgun (WGS) entry which is preliminary data.</text>
</comment>
<organism evidence="2 3">
    <name type="scientific">Hyphomonas jannaschiana VP2</name>
    <dbReference type="NCBI Taxonomy" id="1280952"/>
    <lineage>
        <taxon>Bacteria</taxon>
        <taxon>Pseudomonadati</taxon>
        <taxon>Pseudomonadota</taxon>
        <taxon>Alphaproteobacteria</taxon>
        <taxon>Hyphomonadales</taxon>
        <taxon>Hyphomonadaceae</taxon>
        <taxon>Hyphomonas</taxon>
    </lineage>
</organism>
<protein>
    <submittedName>
        <fullName evidence="2">Putative amine oxidase</fullName>
    </submittedName>
</protein>
<accession>A0A059F9C6</accession>
<evidence type="ECO:0000313" key="2">
    <source>
        <dbReference type="EMBL" id="KCZ87207.1"/>
    </source>
</evidence>
<dbReference type="Gene3D" id="3.50.50.60">
    <property type="entry name" value="FAD/NAD(P)-binding domain"/>
    <property type="match status" value="1"/>
</dbReference>
<dbReference type="PANTHER" id="PTHR42923">
    <property type="entry name" value="PROTOPORPHYRINOGEN OXIDASE"/>
    <property type="match status" value="1"/>
</dbReference>
<keyword evidence="3" id="KW-1185">Reference proteome</keyword>
<dbReference type="PATRIC" id="fig|1280952.3.peg.2689"/>
<name>A0A059F9C6_9PROT</name>
<dbReference type="STRING" id="1280952.HJA_13435"/>
<proteinExistence type="predicted"/>
<dbReference type="InterPro" id="IPR050464">
    <property type="entry name" value="Zeta_carotene_desat/Oxidored"/>
</dbReference>
<feature type="region of interest" description="Disordered" evidence="1">
    <location>
        <begin position="1"/>
        <end position="20"/>
    </location>
</feature>
<dbReference type="Proteomes" id="UP000024816">
    <property type="component" value="Unassembled WGS sequence"/>
</dbReference>
<dbReference type="InterPro" id="IPR036188">
    <property type="entry name" value="FAD/NAD-bd_sf"/>
</dbReference>
<dbReference type="EMBL" id="ARYJ01000009">
    <property type="protein sequence ID" value="KCZ87207.1"/>
    <property type="molecule type" value="Genomic_DNA"/>
</dbReference>
<dbReference type="eggNOG" id="COG2907">
    <property type="taxonomic scope" value="Bacteria"/>
</dbReference>
<dbReference type="Gene3D" id="3.30.70.1990">
    <property type="match status" value="1"/>
</dbReference>
<dbReference type="PANTHER" id="PTHR42923:SF17">
    <property type="entry name" value="AMINE OXIDASE DOMAIN-CONTAINING PROTEIN"/>
    <property type="match status" value="1"/>
</dbReference>
<dbReference type="AlphaFoldDB" id="A0A059F9C6"/>
<gene>
    <name evidence="2" type="ORF">HJA_13435</name>
</gene>
<dbReference type="Pfam" id="PF13450">
    <property type="entry name" value="NAD_binding_8"/>
    <property type="match status" value="1"/>
</dbReference>
<evidence type="ECO:0000256" key="1">
    <source>
        <dbReference type="SAM" id="MobiDB-lite"/>
    </source>
</evidence>
<dbReference type="SUPFAM" id="SSF51905">
    <property type="entry name" value="FAD/NAD(P)-binding domain"/>
    <property type="match status" value="1"/>
</dbReference>
<dbReference type="Gene3D" id="1.10.405.20">
    <property type="match status" value="1"/>
</dbReference>